<evidence type="ECO:0000313" key="3">
    <source>
        <dbReference type="Proteomes" id="UP000605361"/>
    </source>
</evidence>
<evidence type="ECO:0000313" key="2">
    <source>
        <dbReference type="EMBL" id="MBF8189070.1"/>
    </source>
</evidence>
<dbReference type="AlphaFoldDB" id="A0A931AFB2"/>
<keyword evidence="3" id="KW-1185">Reference proteome</keyword>
<accession>A0A931AFB2</accession>
<feature type="domain" description="Hemerythrin-like" evidence="1">
    <location>
        <begin position="9"/>
        <end position="97"/>
    </location>
</feature>
<reference evidence="2" key="1">
    <citation type="submission" date="2020-11" db="EMBL/GenBank/DDBJ databases">
        <title>Whole-genome analyses of Nonomuraea sp. K274.</title>
        <authorList>
            <person name="Veyisoglu A."/>
        </authorList>
    </citation>
    <scope>NUCLEOTIDE SEQUENCE</scope>
    <source>
        <strain evidence="2">K274</strain>
    </source>
</reference>
<dbReference type="InterPro" id="IPR012312">
    <property type="entry name" value="Hemerythrin-like"/>
</dbReference>
<dbReference type="Proteomes" id="UP000605361">
    <property type="component" value="Unassembled WGS sequence"/>
</dbReference>
<evidence type="ECO:0000259" key="1">
    <source>
        <dbReference type="Pfam" id="PF01814"/>
    </source>
</evidence>
<name>A0A931AFB2_9ACTN</name>
<sequence length="188" mass="21510">MNHDGPADIQDMRIVHSALRRDLERTRMVASDPALLTDSRRQAIGTHLAWLMHTLHRHHSGEDEQVWPEIRRRDPSAAALLDQMDADHRRLAGPMEERADRPHQYRFETISRSHCTRWSFQLEPAGAATRVQQTFEVPRIWKVFEPTVALLLPEHHDRTDSLRADLVRLGLAASQASTGLDANDKVTP</sequence>
<dbReference type="Pfam" id="PF01814">
    <property type="entry name" value="Hemerythrin"/>
    <property type="match status" value="1"/>
</dbReference>
<dbReference type="RefSeq" id="WP_195898010.1">
    <property type="nucleotide sequence ID" value="NZ_JADOGI010000082.1"/>
</dbReference>
<dbReference type="Gene3D" id="1.20.120.520">
    <property type="entry name" value="nmb1532 protein domain like"/>
    <property type="match status" value="1"/>
</dbReference>
<proteinExistence type="predicted"/>
<dbReference type="EMBL" id="JADOGI010000082">
    <property type="protein sequence ID" value="MBF8189070.1"/>
    <property type="molecule type" value="Genomic_DNA"/>
</dbReference>
<comment type="caution">
    <text evidence="2">The sequence shown here is derived from an EMBL/GenBank/DDBJ whole genome shotgun (WGS) entry which is preliminary data.</text>
</comment>
<gene>
    <name evidence="2" type="ORF">ITP53_25710</name>
</gene>
<dbReference type="CDD" id="cd12108">
    <property type="entry name" value="Hr-like"/>
    <property type="match status" value="1"/>
</dbReference>
<protein>
    <submittedName>
        <fullName evidence="2">Hemerythrin domain-containing protein</fullName>
    </submittedName>
</protein>
<organism evidence="2 3">
    <name type="scientific">Nonomuraea cypriaca</name>
    <dbReference type="NCBI Taxonomy" id="1187855"/>
    <lineage>
        <taxon>Bacteria</taxon>
        <taxon>Bacillati</taxon>
        <taxon>Actinomycetota</taxon>
        <taxon>Actinomycetes</taxon>
        <taxon>Streptosporangiales</taxon>
        <taxon>Streptosporangiaceae</taxon>
        <taxon>Nonomuraea</taxon>
    </lineage>
</organism>